<dbReference type="Pfam" id="PF18967">
    <property type="entry name" value="PycTM"/>
    <property type="match status" value="1"/>
</dbReference>
<dbReference type="RefSeq" id="WP_205374598.1">
    <property type="nucleotide sequence ID" value="NZ_JAFEJA010000001.1"/>
</dbReference>
<evidence type="ECO:0000313" key="11">
    <source>
        <dbReference type="EMBL" id="MBM9620631.1"/>
    </source>
</evidence>
<evidence type="ECO:0000256" key="7">
    <source>
        <dbReference type="ARBA" id="ARBA00023136"/>
    </source>
</evidence>
<evidence type="ECO:0000256" key="3">
    <source>
        <dbReference type="ARBA" id="ARBA00022692"/>
    </source>
</evidence>
<dbReference type="InterPro" id="IPR043760">
    <property type="entry name" value="PycTM_dom"/>
</dbReference>
<keyword evidence="5 9" id="KW-1133">Transmembrane helix</keyword>
<sequence length="200" mass="20604">MTADGGVRDDAAPGGAAPGGGTTGVRTAPDPVVPVPDGGRHPHDRAGERIAERLLATVREDLGRADSKAAVLLSGALALPAFLIGRHGAPDWRWPGDTALVVAGALWVVAVTALVRALMPRTRTLRDGDGVTFFSDLLEPVDSGRLTAAVAEAGRDPTGWLLIQAVDVSSILSAKYRAIRWGVATLAPAAALALGWSLAR</sequence>
<accession>A0ABS2UST7</accession>
<keyword evidence="3 9" id="KW-0812">Transmembrane</keyword>
<gene>
    <name evidence="11" type="ORF">JE024_18160</name>
</gene>
<feature type="domain" description="Pycsar effector protein" evidence="10">
    <location>
        <begin position="51"/>
        <end position="194"/>
    </location>
</feature>
<evidence type="ECO:0000256" key="4">
    <source>
        <dbReference type="ARBA" id="ARBA00022741"/>
    </source>
</evidence>
<keyword evidence="2" id="KW-1003">Cell membrane</keyword>
<keyword evidence="6" id="KW-0051">Antiviral defense</keyword>
<organism evidence="11 12">
    <name type="scientific">Streptomyces zhihengii</name>
    <dbReference type="NCBI Taxonomy" id="1818004"/>
    <lineage>
        <taxon>Bacteria</taxon>
        <taxon>Bacillati</taxon>
        <taxon>Actinomycetota</taxon>
        <taxon>Actinomycetes</taxon>
        <taxon>Kitasatosporales</taxon>
        <taxon>Streptomycetaceae</taxon>
        <taxon>Streptomyces</taxon>
    </lineage>
</organism>
<evidence type="ECO:0000256" key="5">
    <source>
        <dbReference type="ARBA" id="ARBA00022989"/>
    </source>
</evidence>
<name>A0ABS2UST7_9ACTN</name>
<comment type="subcellular location">
    <subcellularLocation>
        <location evidence="1">Cell membrane</location>
    </subcellularLocation>
</comment>
<evidence type="ECO:0000256" key="8">
    <source>
        <dbReference type="SAM" id="MobiDB-lite"/>
    </source>
</evidence>
<keyword evidence="7 9" id="KW-0472">Membrane</keyword>
<keyword evidence="12" id="KW-1185">Reference proteome</keyword>
<feature type="transmembrane region" description="Helical" evidence="9">
    <location>
        <begin position="99"/>
        <end position="119"/>
    </location>
</feature>
<evidence type="ECO:0000256" key="2">
    <source>
        <dbReference type="ARBA" id="ARBA00022475"/>
    </source>
</evidence>
<evidence type="ECO:0000259" key="10">
    <source>
        <dbReference type="Pfam" id="PF18967"/>
    </source>
</evidence>
<feature type="region of interest" description="Disordered" evidence="8">
    <location>
        <begin position="1"/>
        <end position="44"/>
    </location>
</feature>
<feature type="transmembrane region" description="Helical" evidence="9">
    <location>
        <begin position="178"/>
        <end position="199"/>
    </location>
</feature>
<feature type="transmembrane region" description="Helical" evidence="9">
    <location>
        <begin position="69"/>
        <end position="87"/>
    </location>
</feature>
<evidence type="ECO:0000256" key="9">
    <source>
        <dbReference type="SAM" id="Phobius"/>
    </source>
</evidence>
<protein>
    <recommendedName>
        <fullName evidence="10">Pycsar effector protein domain-containing protein</fullName>
    </recommendedName>
</protein>
<dbReference type="EMBL" id="JAFEJA010000001">
    <property type="protein sequence ID" value="MBM9620631.1"/>
    <property type="molecule type" value="Genomic_DNA"/>
</dbReference>
<evidence type="ECO:0000256" key="1">
    <source>
        <dbReference type="ARBA" id="ARBA00004236"/>
    </source>
</evidence>
<reference evidence="11 12" key="1">
    <citation type="journal article" date="2016" name="Arch. Microbiol.">
        <title>Streptomyces zhihengii sp. nov., isolated from rhizospheric soil of Psammosilene tunicoides.</title>
        <authorList>
            <person name="Huang M.J."/>
            <person name="Fei J.J."/>
            <person name="Salam N."/>
            <person name="Kim C.J."/>
            <person name="Hozzein W.N."/>
            <person name="Xiao M."/>
            <person name="Huang H.Q."/>
            <person name="Li W.J."/>
        </authorList>
    </citation>
    <scope>NUCLEOTIDE SEQUENCE [LARGE SCALE GENOMIC DNA]</scope>
    <source>
        <strain evidence="11 12">YIM T102</strain>
    </source>
</reference>
<proteinExistence type="predicted"/>
<evidence type="ECO:0000256" key="6">
    <source>
        <dbReference type="ARBA" id="ARBA00023118"/>
    </source>
</evidence>
<dbReference type="Proteomes" id="UP000664109">
    <property type="component" value="Unassembled WGS sequence"/>
</dbReference>
<feature type="compositionally biased region" description="Basic and acidic residues" evidence="8">
    <location>
        <begin position="1"/>
        <end position="11"/>
    </location>
</feature>
<keyword evidence="4" id="KW-0547">Nucleotide-binding</keyword>
<evidence type="ECO:0000313" key="12">
    <source>
        <dbReference type="Proteomes" id="UP000664109"/>
    </source>
</evidence>
<comment type="caution">
    <text evidence="11">The sequence shown here is derived from an EMBL/GenBank/DDBJ whole genome shotgun (WGS) entry which is preliminary data.</text>
</comment>